<evidence type="ECO:0000256" key="9">
    <source>
        <dbReference type="ARBA" id="ARBA00023306"/>
    </source>
</evidence>
<dbReference type="Gene3D" id="3.40.1390.10">
    <property type="entry name" value="MurE/MurF, N-terminal domain"/>
    <property type="match status" value="1"/>
</dbReference>
<dbReference type="InterPro" id="IPR004101">
    <property type="entry name" value="Mur_ligase_C"/>
</dbReference>
<feature type="domain" description="Mur ligase N-terminal catalytic" evidence="13">
    <location>
        <begin position="24"/>
        <end position="94"/>
    </location>
</feature>
<evidence type="ECO:0000259" key="15">
    <source>
        <dbReference type="Pfam" id="PF08245"/>
    </source>
</evidence>
<evidence type="ECO:0000256" key="12">
    <source>
        <dbReference type="RuleBase" id="RU004135"/>
    </source>
</evidence>
<dbReference type="SUPFAM" id="SSF53623">
    <property type="entry name" value="MurD-like peptide ligases, catalytic domain"/>
    <property type="match status" value="1"/>
</dbReference>
<comment type="subcellular location">
    <subcellularLocation>
        <location evidence="11 12">Cytoplasm</location>
    </subcellularLocation>
</comment>
<reference evidence="16 17" key="1">
    <citation type="journal article" date="2016" name="Nat. Commun.">
        <title>Thousands of microbial genomes shed light on interconnected biogeochemical processes in an aquifer system.</title>
        <authorList>
            <person name="Anantharaman K."/>
            <person name="Brown C.T."/>
            <person name="Hug L.A."/>
            <person name="Sharon I."/>
            <person name="Castelle C.J."/>
            <person name="Probst A.J."/>
            <person name="Thomas B.C."/>
            <person name="Singh A."/>
            <person name="Wilkins M.J."/>
            <person name="Karaoz U."/>
            <person name="Brodie E.L."/>
            <person name="Williams K.H."/>
            <person name="Hubbard S.S."/>
            <person name="Banfield J.F."/>
        </authorList>
    </citation>
    <scope>NUCLEOTIDE SEQUENCE [LARGE SCALE GENOMIC DNA]</scope>
</reference>
<dbReference type="PANTHER" id="PTHR23135:SF4">
    <property type="entry name" value="UDP-N-ACETYLMURAMOYL-L-ALANYL-D-GLUTAMATE--2,6-DIAMINOPIMELATE LIGASE MURE HOMOLOG, CHLOROPLASTIC"/>
    <property type="match status" value="1"/>
</dbReference>
<feature type="domain" description="Mur ligase central" evidence="15">
    <location>
        <begin position="111"/>
        <end position="310"/>
    </location>
</feature>
<dbReference type="GO" id="GO:0005737">
    <property type="term" value="C:cytoplasm"/>
    <property type="evidence" value="ECO:0007669"/>
    <property type="project" value="UniProtKB-SubCell"/>
</dbReference>
<feature type="binding site" evidence="11">
    <location>
        <position position="460"/>
    </location>
    <ligand>
        <name>meso-2,6-diaminopimelate</name>
        <dbReference type="ChEBI" id="CHEBI:57791"/>
    </ligand>
</feature>
<feature type="binding site" evidence="11">
    <location>
        <begin position="154"/>
        <end position="155"/>
    </location>
    <ligand>
        <name>UDP-N-acetyl-alpha-D-muramoyl-L-alanyl-D-glutamate</name>
        <dbReference type="ChEBI" id="CHEBI:83900"/>
    </ligand>
</feature>
<evidence type="ECO:0000259" key="14">
    <source>
        <dbReference type="Pfam" id="PF02875"/>
    </source>
</evidence>
<feature type="binding site" evidence="11">
    <location>
        <position position="464"/>
    </location>
    <ligand>
        <name>meso-2,6-diaminopimelate</name>
        <dbReference type="ChEBI" id="CHEBI:57791"/>
    </ligand>
</feature>
<sequence length="502" mass="56858">MKLQELVRGISCSWNGEGSFDIPVRGVHADSRKIKKGDVFVAIRGVQTDGHLFIKDVLKKSPAAIFSENCEDYIRQKRIPHFRVLDSRRAFAVVIANIYGTPTDKLSLVGITGTNGKTTTSFLIQYMLNRVSKAGLIGTVHYDDGKKKRSADNTTPGAELLNEQLNEMVKNGLSYCVMEVSSHALDQRRVEGLRFRDAIFTNLTQDHFDYHKDFENYYQAKKKLFTNLPLPERAIINTEDQYGVRLAQELKKTKVITYGFSPDCDYYADQISENLSEIEFILCRRKNRLRVKVPLQLRYNVLNVLAALAYVDNQGFALETMVEFLTKFPGVSGRMERIDVGQAFHVFVDYAHTPDAIENVLLAVKRLPCNRIISVVGCGGNRDRDKRPKMGAAAERYSDILILTSDNPRGEDPLKILEDVKKGIGVGERKIQVLILPDRTEAIQRAVEIADEGDMILIFGKGHENYQIIGKEKIPFSDQNVVRYALKERLRGKRHSKGLDKK</sequence>
<dbReference type="PROSITE" id="PS01011">
    <property type="entry name" value="FOLYLPOLYGLU_SYNT_1"/>
    <property type="match status" value="1"/>
</dbReference>
<name>A0A1G1L1G4_9BACT</name>
<keyword evidence="2 11" id="KW-0963">Cytoplasm</keyword>
<dbReference type="Pfam" id="PF02875">
    <property type="entry name" value="Mur_ligase_C"/>
    <property type="match status" value="1"/>
</dbReference>
<keyword evidence="5 11" id="KW-0547">Nucleotide-binding</keyword>
<feature type="short sequence motif" description="Meso-diaminopimelate recognition motif" evidence="11">
    <location>
        <begin position="406"/>
        <end position="409"/>
    </location>
</feature>
<keyword evidence="6 11" id="KW-0067">ATP-binding</keyword>
<dbReference type="UniPathway" id="UPA00219"/>
<comment type="catalytic activity">
    <reaction evidence="11">
        <text>UDP-N-acetyl-alpha-D-muramoyl-L-alanyl-D-glutamate + meso-2,6-diaminopimelate + ATP = UDP-N-acetyl-alpha-D-muramoyl-L-alanyl-gamma-D-glutamyl-meso-2,6-diaminopimelate + ADP + phosphate + H(+)</text>
        <dbReference type="Rhea" id="RHEA:23676"/>
        <dbReference type="ChEBI" id="CHEBI:15378"/>
        <dbReference type="ChEBI" id="CHEBI:30616"/>
        <dbReference type="ChEBI" id="CHEBI:43474"/>
        <dbReference type="ChEBI" id="CHEBI:57791"/>
        <dbReference type="ChEBI" id="CHEBI:83900"/>
        <dbReference type="ChEBI" id="CHEBI:83905"/>
        <dbReference type="ChEBI" id="CHEBI:456216"/>
        <dbReference type="EC" id="6.3.2.13"/>
    </reaction>
</comment>
<feature type="domain" description="Mur ligase C-terminal" evidence="14">
    <location>
        <begin position="333"/>
        <end position="462"/>
    </location>
</feature>
<dbReference type="InterPro" id="IPR013221">
    <property type="entry name" value="Mur_ligase_cen"/>
</dbReference>
<evidence type="ECO:0000256" key="3">
    <source>
        <dbReference type="ARBA" id="ARBA00022598"/>
    </source>
</evidence>
<evidence type="ECO:0000256" key="4">
    <source>
        <dbReference type="ARBA" id="ARBA00022618"/>
    </source>
</evidence>
<dbReference type="GO" id="GO:0005524">
    <property type="term" value="F:ATP binding"/>
    <property type="evidence" value="ECO:0007669"/>
    <property type="project" value="UniProtKB-UniRule"/>
</dbReference>
<gene>
    <name evidence="11" type="primary">murE</name>
    <name evidence="16" type="ORF">A3G33_05450</name>
</gene>
<evidence type="ECO:0000313" key="16">
    <source>
        <dbReference type="EMBL" id="OGW98719.1"/>
    </source>
</evidence>
<evidence type="ECO:0000256" key="8">
    <source>
        <dbReference type="ARBA" id="ARBA00022984"/>
    </source>
</evidence>
<evidence type="ECO:0000256" key="2">
    <source>
        <dbReference type="ARBA" id="ARBA00022490"/>
    </source>
</evidence>
<dbReference type="HAMAP" id="MF_00208">
    <property type="entry name" value="MurE"/>
    <property type="match status" value="1"/>
</dbReference>
<dbReference type="NCBIfam" id="NF001126">
    <property type="entry name" value="PRK00139.1-4"/>
    <property type="match status" value="1"/>
</dbReference>
<feature type="binding site" evidence="11">
    <location>
        <begin position="113"/>
        <end position="119"/>
    </location>
    <ligand>
        <name>ATP</name>
        <dbReference type="ChEBI" id="CHEBI:30616"/>
    </ligand>
</feature>
<dbReference type="InterPro" id="IPR036565">
    <property type="entry name" value="Mur-like_cat_sf"/>
</dbReference>
<dbReference type="NCBIfam" id="TIGR01085">
    <property type="entry name" value="murE"/>
    <property type="match status" value="1"/>
</dbReference>
<feature type="binding site" evidence="11">
    <location>
        <position position="382"/>
    </location>
    <ligand>
        <name>meso-2,6-diaminopimelate</name>
        <dbReference type="ChEBI" id="CHEBI:57791"/>
    </ligand>
</feature>
<feature type="binding site" evidence="11">
    <location>
        <position position="187"/>
    </location>
    <ligand>
        <name>UDP-N-acetyl-alpha-D-muramoyl-L-alanyl-D-glutamate</name>
        <dbReference type="ChEBI" id="CHEBI:83900"/>
    </ligand>
</feature>
<evidence type="ECO:0000313" key="17">
    <source>
        <dbReference type="Proteomes" id="UP000178187"/>
    </source>
</evidence>
<protein>
    <recommendedName>
        <fullName evidence="11">UDP-N-acetylmuramoyl-L-alanyl-D-glutamate--2,6-diaminopimelate ligase</fullName>
        <ecNumber evidence="11">6.3.2.13</ecNumber>
    </recommendedName>
    <alternativeName>
        <fullName evidence="11">Meso-A2pm-adding enzyme</fullName>
    </alternativeName>
    <alternativeName>
        <fullName evidence="11">Meso-diaminopimelate-adding enzyme</fullName>
    </alternativeName>
    <alternativeName>
        <fullName evidence="11">UDP-MurNAc-L-Ala-D-Glu:meso-diaminopimelate ligase</fullName>
    </alternativeName>
    <alternativeName>
        <fullName evidence="11">UDP-MurNAc-tripeptide synthetase</fullName>
    </alternativeName>
    <alternativeName>
        <fullName evidence="11">UDP-N-acetylmuramyl-tripeptide synthetase</fullName>
    </alternativeName>
</protein>
<comment type="similarity">
    <text evidence="1 11">Belongs to the MurCDEF family. MurE subfamily.</text>
</comment>
<dbReference type="GO" id="GO:0008360">
    <property type="term" value="P:regulation of cell shape"/>
    <property type="evidence" value="ECO:0007669"/>
    <property type="project" value="UniProtKB-KW"/>
</dbReference>
<dbReference type="PANTHER" id="PTHR23135">
    <property type="entry name" value="MUR LIGASE FAMILY MEMBER"/>
    <property type="match status" value="1"/>
</dbReference>
<evidence type="ECO:0000256" key="11">
    <source>
        <dbReference type="HAMAP-Rule" id="MF_00208"/>
    </source>
</evidence>
<feature type="binding site" evidence="11">
    <location>
        <position position="181"/>
    </location>
    <ligand>
        <name>UDP-N-acetyl-alpha-D-muramoyl-L-alanyl-D-glutamate</name>
        <dbReference type="ChEBI" id="CHEBI:83900"/>
    </ligand>
</feature>
<dbReference type="InterPro" id="IPR018109">
    <property type="entry name" value="Folylpolyglutamate_synth_CS"/>
</dbReference>
<evidence type="ECO:0000256" key="6">
    <source>
        <dbReference type="ARBA" id="ARBA00022840"/>
    </source>
</evidence>
<dbReference type="Pfam" id="PF08245">
    <property type="entry name" value="Mur_ligase_M"/>
    <property type="match status" value="1"/>
</dbReference>
<feature type="modified residue" description="N6-carboxylysine" evidence="11">
    <location>
        <position position="221"/>
    </location>
</feature>
<dbReference type="InterPro" id="IPR036615">
    <property type="entry name" value="Mur_ligase_C_dom_sf"/>
</dbReference>
<dbReference type="InterPro" id="IPR005761">
    <property type="entry name" value="UDP-N-AcMur-Glu-dNH2Pim_ligase"/>
</dbReference>
<dbReference type="InterPro" id="IPR000713">
    <property type="entry name" value="Mur_ligase_N"/>
</dbReference>
<dbReference type="GO" id="GO:0051301">
    <property type="term" value="P:cell division"/>
    <property type="evidence" value="ECO:0007669"/>
    <property type="project" value="UniProtKB-KW"/>
</dbReference>
<comment type="cofactor">
    <cofactor evidence="11">
        <name>Mg(2+)</name>
        <dbReference type="ChEBI" id="CHEBI:18420"/>
    </cofactor>
</comment>
<evidence type="ECO:0000256" key="10">
    <source>
        <dbReference type="ARBA" id="ARBA00023316"/>
    </source>
</evidence>
<dbReference type="EC" id="6.3.2.13" evidence="11"/>
<feature type="binding site" evidence="11">
    <location>
        <position position="31"/>
    </location>
    <ligand>
        <name>UDP-N-acetyl-alpha-D-muramoyl-L-alanyl-D-glutamate</name>
        <dbReference type="ChEBI" id="CHEBI:83900"/>
    </ligand>
</feature>
<dbReference type="Proteomes" id="UP000178187">
    <property type="component" value="Unassembled WGS sequence"/>
</dbReference>
<evidence type="ECO:0000256" key="5">
    <source>
        <dbReference type="ARBA" id="ARBA00022741"/>
    </source>
</evidence>
<dbReference type="Gene3D" id="3.90.190.20">
    <property type="entry name" value="Mur ligase, C-terminal domain"/>
    <property type="match status" value="1"/>
</dbReference>
<dbReference type="Pfam" id="PF01225">
    <property type="entry name" value="Mur_ligase"/>
    <property type="match status" value="1"/>
</dbReference>
<keyword evidence="4 11" id="KW-0132">Cell division</keyword>
<dbReference type="InterPro" id="IPR035911">
    <property type="entry name" value="MurE/MurF_N"/>
</dbReference>
<keyword evidence="10 11" id="KW-0961">Cell wall biogenesis/degradation</keyword>
<evidence type="ECO:0000256" key="7">
    <source>
        <dbReference type="ARBA" id="ARBA00022960"/>
    </source>
</evidence>
<comment type="function">
    <text evidence="11">Catalyzes the addition of meso-diaminopimelic acid to the nucleotide precursor UDP-N-acetylmuramoyl-L-alanyl-D-glutamate (UMAG) in the biosynthesis of bacterial cell-wall peptidoglycan.</text>
</comment>
<dbReference type="NCBIfam" id="NF001124">
    <property type="entry name" value="PRK00139.1-2"/>
    <property type="match status" value="1"/>
</dbReference>
<accession>A0A1G1L1G4</accession>
<keyword evidence="9 11" id="KW-0131">Cell cycle</keyword>
<keyword evidence="8 11" id="KW-0573">Peptidoglycan synthesis</keyword>
<feature type="binding site" evidence="11">
    <location>
        <position position="189"/>
    </location>
    <ligand>
        <name>UDP-N-acetyl-alpha-D-muramoyl-L-alanyl-D-glutamate</name>
        <dbReference type="ChEBI" id="CHEBI:83900"/>
    </ligand>
</feature>
<dbReference type="Gene3D" id="3.40.1190.10">
    <property type="entry name" value="Mur-like, catalytic domain"/>
    <property type="match status" value="1"/>
</dbReference>
<comment type="pathway">
    <text evidence="11 12">Cell wall biogenesis; peptidoglycan biosynthesis.</text>
</comment>
<dbReference type="EMBL" id="MHFR01000031">
    <property type="protein sequence ID" value="OGW98719.1"/>
    <property type="molecule type" value="Genomic_DNA"/>
</dbReference>
<evidence type="ECO:0000259" key="13">
    <source>
        <dbReference type="Pfam" id="PF01225"/>
    </source>
</evidence>
<proteinExistence type="inferred from homology"/>
<dbReference type="AlphaFoldDB" id="A0A1G1L1G4"/>
<keyword evidence="3 11" id="KW-0436">Ligase</keyword>
<comment type="PTM">
    <text evidence="11">Carboxylation is probably crucial for Mg(2+) binding and, consequently, for the gamma-phosphate positioning of ATP.</text>
</comment>
<dbReference type="GO" id="GO:0000287">
    <property type="term" value="F:magnesium ion binding"/>
    <property type="evidence" value="ECO:0007669"/>
    <property type="project" value="UniProtKB-UniRule"/>
</dbReference>
<feature type="binding site" evidence="11">
    <location>
        <begin position="406"/>
        <end position="409"/>
    </location>
    <ligand>
        <name>meso-2,6-diaminopimelate</name>
        <dbReference type="ChEBI" id="CHEBI:57791"/>
    </ligand>
</feature>
<feature type="binding site" evidence="11">
    <location>
        <position position="153"/>
    </location>
    <ligand>
        <name>UDP-N-acetyl-alpha-D-muramoyl-L-alanyl-D-glutamate</name>
        <dbReference type="ChEBI" id="CHEBI:83900"/>
    </ligand>
</feature>
<organism evidence="16 17">
    <name type="scientific">Candidatus Danuiimicrobium aquiferis</name>
    <dbReference type="NCBI Taxonomy" id="1801832"/>
    <lineage>
        <taxon>Bacteria</taxon>
        <taxon>Pseudomonadati</taxon>
        <taxon>Candidatus Omnitrophota</taxon>
        <taxon>Candidatus Danuiimicrobium</taxon>
    </lineage>
</organism>
<keyword evidence="7 11" id="KW-0133">Cell shape</keyword>
<comment type="caution">
    <text evidence="16">The sequence shown here is derived from an EMBL/GenBank/DDBJ whole genome shotgun (WGS) entry which is preliminary data.</text>
</comment>
<dbReference type="GO" id="GO:0004326">
    <property type="term" value="F:tetrahydrofolylpolyglutamate synthase activity"/>
    <property type="evidence" value="ECO:0007669"/>
    <property type="project" value="InterPro"/>
</dbReference>
<dbReference type="SUPFAM" id="SSF63418">
    <property type="entry name" value="MurE/MurF N-terminal domain"/>
    <property type="match status" value="1"/>
</dbReference>
<dbReference type="GO" id="GO:0071555">
    <property type="term" value="P:cell wall organization"/>
    <property type="evidence" value="ECO:0007669"/>
    <property type="project" value="UniProtKB-KW"/>
</dbReference>
<dbReference type="GO" id="GO:0008765">
    <property type="term" value="F:UDP-N-acetylmuramoylalanyl-D-glutamate-2,6-diaminopimelate ligase activity"/>
    <property type="evidence" value="ECO:0007669"/>
    <property type="project" value="UniProtKB-UniRule"/>
</dbReference>
<dbReference type="SUPFAM" id="SSF53244">
    <property type="entry name" value="MurD-like peptide ligases, peptide-binding domain"/>
    <property type="match status" value="1"/>
</dbReference>
<comment type="caution">
    <text evidence="11">Lacks conserved residue(s) required for the propagation of feature annotation.</text>
</comment>
<keyword evidence="11" id="KW-0460">Magnesium</keyword>
<evidence type="ECO:0000256" key="1">
    <source>
        <dbReference type="ARBA" id="ARBA00005898"/>
    </source>
</evidence>
<dbReference type="GO" id="GO:0009252">
    <property type="term" value="P:peptidoglycan biosynthetic process"/>
    <property type="evidence" value="ECO:0007669"/>
    <property type="project" value="UniProtKB-UniRule"/>
</dbReference>